<comment type="caution">
    <text evidence="3">The sequence shown here is derived from an EMBL/GenBank/DDBJ whole genome shotgun (WGS) entry which is preliminary data.</text>
</comment>
<accession>A0A3S0VV24</accession>
<organism evidence="3 4">
    <name type="scientific">Peribacillus cavernae</name>
    <dbReference type="NCBI Taxonomy" id="1674310"/>
    <lineage>
        <taxon>Bacteria</taxon>
        <taxon>Bacillati</taxon>
        <taxon>Bacillota</taxon>
        <taxon>Bacilli</taxon>
        <taxon>Bacillales</taxon>
        <taxon>Bacillaceae</taxon>
        <taxon>Peribacillus</taxon>
    </lineage>
</organism>
<keyword evidence="4" id="KW-1185">Reference proteome</keyword>
<dbReference type="InterPro" id="IPR050902">
    <property type="entry name" value="ABC_Transporter_SBP"/>
</dbReference>
<reference evidence="3 4" key="1">
    <citation type="submission" date="2018-12" db="EMBL/GenBank/DDBJ databases">
        <title>Bacillus chawlae sp. nov., Bacillus glennii sp. nov., and Bacillus saganii sp. nov. Isolated from the Vehicle Assembly Building at Kennedy Space Center where the Viking Spacecraft were Assembled.</title>
        <authorList>
            <person name="Seuylemezian A."/>
            <person name="Vaishampayan P."/>
        </authorList>
    </citation>
    <scope>NUCLEOTIDE SEQUENCE [LARGE SCALE GENOMIC DNA]</scope>
    <source>
        <strain evidence="3 4">L5</strain>
    </source>
</reference>
<comment type="similarity">
    <text evidence="1">Belongs to the bacterial solute-binding protein 8 family.</text>
</comment>
<protein>
    <submittedName>
        <fullName evidence="3">Cobalamin-binding protein</fullName>
    </submittedName>
</protein>
<sequence length="263" mass="29394">MKIISICPSNTELCAYLGIENQLIAVDDYSDWPESIAGLPRLGPDLSIDIDRVEELQPDLVLASLSVPGMEKNVRGLEERSIPHIVLNPQSLEDIADDLRIVGAAVGETQLAAEKAEEFLHIIEQFNKVSATIANKPSLYWEWWPKPLFSPGGVNWLSEISRLAGAYNLLEDIELASVQVAPEEVIKRNPDFICLAWVGVPEEKVRPALVKKREGWSAMDAVKNDNILILEEPLYCRPSPRLIEGLTKLARILHPEEYLSLKI</sequence>
<dbReference type="SUPFAM" id="SSF53807">
    <property type="entry name" value="Helical backbone' metal receptor"/>
    <property type="match status" value="1"/>
</dbReference>
<evidence type="ECO:0000259" key="2">
    <source>
        <dbReference type="PROSITE" id="PS50983"/>
    </source>
</evidence>
<gene>
    <name evidence="3" type="ORF">ELQ35_19095</name>
</gene>
<dbReference type="PROSITE" id="PS50983">
    <property type="entry name" value="FE_B12_PBP"/>
    <property type="match status" value="1"/>
</dbReference>
<feature type="domain" description="Fe/B12 periplasmic-binding" evidence="2">
    <location>
        <begin position="2"/>
        <end position="257"/>
    </location>
</feature>
<evidence type="ECO:0000256" key="1">
    <source>
        <dbReference type="ARBA" id="ARBA00008814"/>
    </source>
</evidence>
<dbReference type="Proteomes" id="UP000267430">
    <property type="component" value="Unassembled WGS sequence"/>
</dbReference>
<dbReference type="OrthoDB" id="9787772at2"/>
<dbReference type="CDD" id="cd01144">
    <property type="entry name" value="BtuF"/>
    <property type="match status" value="1"/>
</dbReference>
<evidence type="ECO:0000313" key="3">
    <source>
        <dbReference type="EMBL" id="RUQ25924.1"/>
    </source>
</evidence>
<dbReference type="RefSeq" id="WP_126866778.1">
    <property type="nucleotide sequence ID" value="NZ_JAUSTX010000010.1"/>
</dbReference>
<dbReference type="AlphaFoldDB" id="A0A3S0VV24"/>
<dbReference type="PANTHER" id="PTHR30535:SF34">
    <property type="entry name" value="MOLYBDATE-BINDING PROTEIN MOLA"/>
    <property type="match status" value="1"/>
</dbReference>
<dbReference type="Pfam" id="PF01497">
    <property type="entry name" value="Peripla_BP_2"/>
    <property type="match status" value="1"/>
</dbReference>
<name>A0A3S0VV24_9BACI</name>
<dbReference type="PANTHER" id="PTHR30535">
    <property type="entry name" value="VITAMIN B12-BINDING PROTEIN"/>
    <property type="match status" value="1"/>
</dbReference>
<dbReference type="EMBL" id="RYZZ01000037">
    <property type="protein sequence ID" value="RUQ25924.1"/>
    <property type="molecule type" value="Genomic_DNA"/>
</dbReference>
<evidence type="ECO:0000313" key="4">
    <source>
        <dbReference type="Proteomes" id="UP000267430"/>
    </source>
</evidence>
<dbReference type="InterPro" id="IPR002491">
    <property type="entry name" value="ABC_transptr_periplasmic_BD"/>
</dbReference>
<dbReference type="Gene3D" id="3.40.50.1980">
    <property type="entry name" value="Nitrogenase molybdenum iron protein domain"/>
    <property type="match status" value="2"/>
</dbReference>
<proteinExistence type="inferred from homology"/>